<protein>
    <submittedName>
        <fullName evidence="2">Integrase</fullName>
    </submittedName>
</protein>
<reference evidence="2" key="1">
    <citation type="submission" date="2019-08" db="EMBL/GenBank/DDBJ databases">
        <authorList>
            <person name="Liu F."/>
        </authorList>
    </citation>
    <scope>NUCLEOTIDE SEQUENCE [LARGE SCALE GENOMIC DNA]</scope>
    <source>
        <strain evidence="2">PA1801</strain>
        <tissue evidence="2">Leaf</tissue>
    </source>
</reference>
<evidence type="ECO:0000313" key="3">
    <source>
        <dbReference type="Proteomes" id="UP000325315"/>
    </source>
</evidence>
<sequence length="105" mass="12452">MRALTLERDGSIFVEVIVKPIFLSKIQELQKTDPDLLSRLELVKKMLDEAHNSVYLIHPRNTKMYNDMKQCYWLPCMKHKRMKFVSKCSVCQQMKAKRQVPLNLL</sequence>
<dbReference type="AlphaFoldDB" id="A0A5B6VX21"/>
<dbReference type="Proteomes" id="UP000325315">
    <property type="component" value="Unassembled WGS sequence"/>
</dbReference>
<organism evidence="2 3">
    <name type="scientific">Gossypium australe</name>
    <dbReference type="NCBI Taxonomy" id="47621"/>
    <lineage>
        <taxon>Eukaryota</taxon>
        <taxon>Viridiplantae</taxon>
        <taxon>Streptophyta</taxon>
        <taxon>Embryophyta</taxon>
        <taxon>Tracheophyta</taxon>
        <taxon>Spermatophyta</taxon>
        <taxon>Magnoliopsida</taxon>
        <taxon>eudicotyledons</taxon>
        <taxon>Gunneridae</taxon>
        <taxon>Pentapetalae</taxon>
        <taxon>rosids</taxon>
        <taxon>malvids</taxon>
        <taxon>Malvales</taxon>
        <taxon>Malvaceae</taxon>
        <taxon>Malvoideae</taxon>
        <taxon>Gossypium</taxon>
    </lineage>
</organism>
<proteinExistence type="predicted"/>
<evidence type="ECO:0000313" key="2">
    <source>
        <dbReference type="EMBL" id="KAA3473472.1"/>
    </source>
</evidence>
<dbReference type="Pfam" id="PF17921">
    <property type="entry name" value="Integrase_H2C2"/>
    <property type="match status" value="1"/>
</dbReference>
<dbReference type="Gene3D" id="1.10.340.70">
    <property type="match status" value="1"/>
</dbReference>
<name>A0A5B6VX21_9ROSI</name>
<dbReference type="EMBL" id="SMMG02000005">
    <property type="protein sequence ID" value="KAA3473472.1"/>
    <property type="molecule type" value="Genomic_DNA"/>
</dbReference>
<dbReference type="OrthoDB" id="1938712at2759"/>
<gene>
    <name evidence="2" type="ORF">EPI10_023844</name>
</gene>
<feature type="domain" description="Integrase zinc-binding" evidence="1">
    <location>
        <begin position="41"/>
        <end position="96"/>
    </location>
</feature>
<keyword evidence="3" id="KW-1185">Reference proteome</keyword>
<evidence type="ECO:0000259" key="1">
    <source>
        <dbReference type="Pfam" id="PF17921"/>
    </source>
</evidence>
<dbReference type="InterPro" id="IPR041588">
    <property type="entry name" value="Integrase_H2C2"/>
</dbReference>
<accession>A0A5B6VX21</accession>
<comment type="caution">
    <text evidence="2">The sequence shown here is derived from an EMBL/GenBank/DDBJ whole genome shotgun (WGS) entry which is preliminary data.</text>
</comment>